<evidence type="ECO:0000256" key="3">
    <source>
        <dbReference type="ARBA" id="ARBA00023237"/>
    </source>
</evidence>
<dbReference type="STRING" id="742725.HMPREF9450_00804"/>
<dbReference type="Pfam" id="PF13715">
    <property type="entry name" value="CarbopepD_reg_2"/>
    <property type="match status" value="1"/>
</dbReference>
<reference evidence="5 6" key="1">
    <citation type="submission" date="2011-08" db="EMBL/GenBank/DDBJ databases">
        <title>The Genome Sequence of Alistipes indistinctus YIT 12060.</title>
        <authorList>
            <consortium name="The Broad Institute Genome Sequencing Platform"/>
            <person name="Earl A."/>
            <person name="Ward D."/>
            <person name="Feldgarden M."/>
            <person name="Gevers D."/>
            <person name="Morotomi M."/>
            <person name="Young S.K."/>
            <person name="Zeng Q."/>
            <person name="Gargeya S."/>
            <person name="Fitzgerald M."/>
            <person name="Haas B."/>
            <person name="Abouelleil A."/>
            <person name="Alvarado L."/>
            <person name="Arachchi H.M."/>
            <person name="Berlin A."/>
            <person name="Brown A."/>
            <person name="Chapman S.B."/>
            <person name="Chen Z."/>
            <person name="Dunbar C."/>
            <person name="Freedman E."/>
            <person name="Gearin G."/>
            <person name="Gellesch M."/>
            <person name="Goldberg J."/>
            <person name="Griggs A."/>
            <person name="Gujja S."/>
            <person name="Heiman D."/>
            <person name="Howarth C."/>
            <person name="Larson L."/>
            <person name="Lui A."/>
            <person name="MacDonald P.J.P."/>
            <person name="Montmayeur A."/>
            <person name="Murphy C."/>
            <person name="Neiman D."/>
            <person name="Pearson M."/>
            <person name="Priest M."/>
            <person name="Roberts A."/>
            <person name="Saif S."/>
            <person name="Shea T."/>
            <person name="Shenoy N."/>
            <person name="Sisk P."/>
            <person name="Stolte C."/>
            <person name="Sykes S."/>
            <person name="Wortman J."/>
            <person name="Nusbaum C."/>
            <person name="Birren B."/>
        </authorList>
    </citation>
    <scope>NUCLEOTIDE SEQUENCE [LARGE SCALE GENOMIC DNA]</scope>
    <source>
        <strain evidence="5 6">YIT 12060</strain>
    </source>
</reference>
<dbReference type="EMBL" id="ADLD01000009">
    <property type="protein sequence ID" value="EHB92600.1"/>
    <property type="molecule type" value="Genomic_DNA"/>
</dbReference>
<proteinExistence type="predicted"/>
<feature type="domain" description="Outer membrane protein beta-barrel" evidence="4">
    <location>
        <begin position="382"/>
        <end position="775"/>
    </location>
</feature>
<dbReference type="eggNOG" id="COG4771">
    <property type="taxonomic scope" value="Bacteria"/>
</dbReference>
<evidence type="ECO:0000259" key="4">
    <source>
        <dbReference type="Pfam" id="PF14905"/>
    </source>
</evidence>
<keyword evidence="3" id="KW-0998">Cell outer membrane</keyword>
<dbReference type="SUPFAM" id="SSF56935">
    <property type="entry name" value="Porins"/>
    <property type="match status" value="1"/>
</dbReference>
<evidence type="ECO:0000256" key="1">
    <source>
        <dbReference type="ARBA" id="ARBA00004442"/>
    </source>
</evidence>
<dbReference type="Gene3D" id="2.40.170.20">
    <property type="entry name" value="TonB-dependent receptor, beta-barrel domain"/>
    <property type="match status" value="1"/>
</dbReference>
<protein>
    <recommendedName>
        <fullName evidence="4">Outer membrane protein beta-barrel domain-containing protein</fullName>
    </recommendedName>
</protein>
<evidence type="ECO:0000313" key="6">
    <source>
        <dbReference type="Proteomes" id="UP000006008"/>
    </source>
</evidence>
<dbReference type="RefSeq" id="WP_009133610.1">
    <property type="nucleotide sequence ID" value="NZ_CP102250.1"/>
</dbReference>
<dbReference type="InterPro" id="IPR036942">
    <property type="entry name" value="Beta-barrel_TonB_sf"/>
</dbReference>
<dbReference type="InterPro" id="IPR008969">
    <property type="entry name" value="CarboxyPept-like_regulatory"/>
</dbReference>
<name>G5H801_9BACT</name>
<dbReference type="Proteomes" id="UP000006008">
    <property type="component" value="Unassembled WGS sequence"/>
</dbReference>
<evidence type="ECO:0000313" key="5">
    <source>
        <dbReference type="EMBL" id="EHB92600.1"/>
    </source>
</evidence>
<dbReference type="GeneID" id="92816180"/>
<dbReference type="HOGENOM" id="CLU_017617_2_0_10"/>
<dbReference type="AlphaFoldDB" id="G5H801"/>
<dbReference type="OrthoDB" id="910296at2"/>
<keyword evidence="6" id="KW-1185">Reference proteome</keyword>
<evidence type="ECO:0000256" key="2">
    <source>
        <dbReference type="ARBA" id="ARBA00023136"/>
    </source>
</evidence>
<dbReference type="PATRIC" id="fig|742725.3.peg.857"/>
<keyword evidence="2" id="KW-0472">Membrane</keyword>
<gene>
    <name evidence="5" type="ORF">HMPREF9450_00804</name>
</gene>
<dbReference type="InterPro" id="IPR041700">
    <property type="entry name" value="OMP_b-brl_3"/>
</dbReference>
<dbReference type="Pfam" id="PF14905">
    <property type="entry name" value="OMP_b-brl_3"/>
    <property type="match status" value="1"/>
</dbReference>
<organism evidence="5 6">
    <name type="scientific">Alistipes indistinctus YIT 12060</name>
    <dbReference type="NCBI Taxonomy" id="742725"/>
    <lineage>
        <taxon>Bacteria</taxon>
        <taxon>Pseudomonadati</taxon>
        <taxon>Bacteroidota</taxon>
        <taxon>Bacteroidia</taxon>
        <taxon>Bacteroidales</taxon>
        <taxon>Rikenellaceae</taxon>
        <taxon>Alistipes</taxon>
    </lineage>
</organism>
<accession>G5H801</accession>
<dbReference type="GO" id="GO:0009279">
    <property type="term" value="C:cell outer membrane"/>
    <property type="evidence" value="ECO:0007669"/>
    <property type="project" value="UniProtKB-SubCell"/>
</dbReference>
<sequence length="795" mass="91084">MVLSRQFAAILFVWPLFGEVIYAQSHTLKGSVVDELRRPVTAVSCVLRSSTDSLFVQSTLSDENGDFIFADIGNGAYTLYLNHMSYKLQTISVEINNQDQIFEQPYTLQQQENLIDEVVVTAERPTVKLVDQKLVYDVTVLKDNKIISNAFDLLRHIPNLVGSGDDLKLVGSSNYAILIDGKPSSLTKGQMIQTLKTMSASRVADVEIMYSAPPQYNVQGAAINIVLKNDAQSPETPPLQGEVAAEYTQGHYPGYGIRANLFYNKSSYKVDLTVGAKTSKEWNRNKMDAVHQLQENRYDISLDDERIYKFSDLDLRLNVLRTLSRGSTLSLTYTGNLNRRTGYQASNSVFIENSDLYEHVKSRVDKEIDTDFHNIRFDYSSSKRLSLGVEYTLFHDPTKELYKEFDTEYQSIVTEYRTKTKQNINKILVYLNHELSLGKDWKLNYGIKASYSANRNNYDYFKVVSATSPDSISHIKQQEDNYSAYVGFSKKINDKLSAQASLSGGFYRGTIDYGDREQTLWSDFQLFVNANLAYVPSPKHTLQLSFSSEIQYPPYWALSNNGFRLNTYTILLGNPSLKFARKYNAQLVYVINQKYTLMAYNSYVPNYFTQVPYQSQDALQNIIQMVNLDYQNIYGIVGIVPFRVKKFLESQLTVNFFRQTDKDNDFHGLRFRNSHNSFIIQLDNTFNISSKPDIKGELSGYYISGGIQGIYDIEHFYSIAAGIKWQTNNKRIEVGAKVDDIFRTTNVTLRTNYQNQNIKMRDYADTPFFRFNVSYRFGNYSGKEKSTVDKSRFGR</sequence>
<comment type="subcellular location">
    <subcellularLocation>
        <location evidence="1">Cell outer membrane</location>
    </subcellularLocation>
</comment>
<comment type="caution">
    <text evidence="5">The sequence shown here is derived from an EMBL/GenBank/DDBJ whole genome shotgun (WGS) entry which is preliminary data.</text>
</comment>
<dbReference type="SUPFAM" id="SSF49464">
    <property type="entry name" value="Carboxypeptidase regulatory domain-like"/>
    <property type="match status" value="1"/>
</dbReference>